<feature type="transmembrane region" description="Helical" evidence="1">
    <location>
        <begin position="145"/>
        <end position="177"/>
    </location>
</feature>
<protein>
    <submittedName>
        <fullName evidence="2">Uncharacterized protein</fullName>
    </submittedName>
</protein>
<feature type="transmembrane region" description="Helical" evidence="1">
    <location>
        <begin position="67"/>
        <end position="86"/>
    </location>
</feature>
<evidence type="ECO:0000313" key="2">
    <source>
        <dbReference type="EMBL" id="MYE38164.1"/>
    </source>
</evidence>
<keyword evidence="1" id="KW-0472">Membrane</keyword>
<evidence type="ECO:0000313" key="3">
    <source>
        <dbReference type="Proteomes" id="UP000449092"/>
    </source>
</evidence>
<dbReference type="Proteomes" id="UP000449092">
    <property type="component" value="Unassembled WGS sequence"/>
</dbReference>
<organism evidence="2 3">
    <name type="scientific">Candidatus Spechtbacteria bacterium SB0662_bin_43</name>
    <dbReference type="NCBI Taxonomy" id="2604897"/>
    <lineage>
        <taxon>Bacteria</taxon>
        <taxon>Candidatus Spechtiibacteriota</taxon>
    </lineage>
</organism>
<dbReference type="AlphaFoldDB" id="A0A845DBY7"/>
<gene>
    <name evidence="2" type="ORF">F4X82_01420</name>
</gene>
<feature type="transmembrane region" description="Helical" evidence="1">
    <location>
        <begin position="197"/>
        <end position="218"/>
    </location>
</feature>
<feature type="transmembrane region" description="Helical" evidence="1">
    <location>
        <begin position="224"/>
        <end position="253"/>
    </location>
</feature>
<accession>A0A845DBY7</accession>
<name>A0A845DBY7_9BACT</name>
<feature type="transmembrane region" description="Helical" evidence="1">
    <location>
        <begin position="114"/>
        <end position="139"/>
    </location>
</feature>
<dbReference type="EMBL" id="VXOY01000011">
    <property type="protein sequence ID" value="MYE38164.1"/>
    <property type="molecule type" value="Genomic_DNA"/>
</dbReference>
<sequence>MKQFSLLAAFTDGFRLFKTNLFVFLGLGVVMSVVLGLLAALGDGYIFADTLLETRTVDGELVDVLSLLGWVVFIPLVLMFFAWDILGSKIALNRIDQKRWTDTLFLSWRQWGKLFVSTVLFVLVAFVLILILGVALALLGDTNSAVGSLVALAIAVFGIISLLYFSARFFFYALFILDKDTRIIDSFRMSARITKPALVRVVVFVISVLIATEVPSLFVSHQDLASYGIGLGIVCVAWLFILPLMTIVGAVMYRALSAQGE</sequence>
<proteinExistence type="predicted"/>
<comment type="caution">
    <text evidence="2">The sequence shown here is derived from an EMBL/GenBank/DDBJ whole genome shotgun (WGS) entry which is preliminary data.</text>
</comment>
<reference evidence="2 3" key="1">
    <citation type="submission" date="2019-09" db="EMBL/GenBank/DDBJ databases">
        <title>Characterisation of the sponge microbiome using genome-centric metagenomics.</title>
        <authorList>
            <person name="Engelberts J.P."/>
            <person name="Robbins S.J."/>
            <person name="De Goeij J.M."/>
            <person name="Aranda M."/>
            <person name="Bell S.C."/>
            <person name="Webster N.S."/>
        </authorList>
    </citation>
    <scope>NUCLEOTIDE SEQUENCE [LARGE SCALE GENOMIC DNA]</scope>
    <source>
        <strain evidence="2">SB0662_bin_43</strain>
    </source>
</reference>
<feature type="transmembrane region" description="Helical" evidence="1">
    <location>
        <begin position="21"/>
        <end position="47"/>
    </location>
</feature>
<keyword evidence="1" id="KW-0812">Transmembrane</keyword>
<evidence type="ECO:0000256" key="1">
    <source>
        <dbReference type="SAM" id="Phobius"/>
    </source>
</evidence>
<keyword evidence="1" id="KW-1133">Transmembrane helix</keyword>